<dbReference type="RefSeq" id="XP_017990885.1">
    <property type="nucleotide sequence ID" value="XM_018136189.1"/>
</dbReference>
<dbReference type="GO" id="GO:0005634">
    <property type="term" value="C:nucleus"/>
    <property type="evidence" value="ECO:0007669"/>
    <property type="project" value="UniProtKB-SubCell"/>
</dbReference>
<evidence type="ECO:0000313" key="11">
    <source>
        <dbReference type="EMBL" id="KOS13253.1"/>
    </source>
</evidence>
<sequence length="819" mass="89799">MDELPGDDDFLSCMLLDSLEFEPSIVTHKMNPHFRPVRFDRDTIAQIIRRHVIWERDITKAVSVFNELPVVRKHVARKTPAQRQVFDSHVQRYMQAYLPTAGFEYAVTYRYRVARLRRLAHIEDAAQAETARYHAHLSPGRTDLCVLALRSFQPDDTITFCTAALKDLTRAEDEALREEAAQARAADVRDGHVRPQRDFSIIRSSSRKCSQLLLGPARFINHDCQPNAEFRRSGNQLTIRCIRPIKRNEEITTYYGDNYFELGNKECMCATCEKYQRGFFASHVADESVSTPASTESTLEDGRTLRSRSAREAAASQAAQIVTSPDDMIAYQLNPDAQGPECECLTCHALFRAPEKWWTPDECARCERHYKLFKCDWPGRYPKENPAEQTTIARPLKRRAAMENGSTTTKRPRAKTVQTPEPTVSQDISSPVKLSPVRECREASPVSDTEPPPKDPHARPRSLRRFELHSDDSDDALDAIHLGPRILGHGASTDVLASYWGAPEGERRVRRPTTMGMPLASERIASAHVTKRVPSSSRPQGRPAKAPRRIVSEPSERSVSAPLPKTEVPTPSPRSSLSPPPPPSPPSPPTTAPVIATKGPARTSISNLALFWSGGVEGRTRQQAKKAQALASTTQSPRTSARVSRTASPAPVTVVKPEPPSSRSVSDVPLPLRSSSPAAPAKPVASPLVKVERSASSLSPGPSEMPSGAPQPPLPALPPRPTATSLPPGVPPRQPLRRNLRWGNGKTSMSRPPTQTMPMRVVWPSMVKTESLSPAPPIPGVPRPLSSSSASSSSSSSSSTTSPPPQPSSASHTSTAPLP</sequence>
<dbReference type="EMBL" id="LGAV01000007">
    <property type="protein sequence ID" value="KOS13253.1"/>
    <property type="molecule type" value="Genomic_DNA"/>
</dbReference>
<protein>
    <submittedName>
        <fullName evidence="11">Histone tail methylase</fullName>
    </submittedName>
</protein>
<name>A0A0N0RS02_9BASI</name>
<evidence type="ECO:0000256" key="6">
    <source>
        <dbReference type="ARBA" id="ARBA00022691"/>
    </source>
</evidence>
<keyword evidence="7" id="KW-0156">Chromatin regulator</keyword>
<dbReference type="InterPro" id="IPR001214">
    <property type="entry name" value="SET_dom"/>
</dbReference>
<dbReference type="PANTHER" id="PTHR12977:SF4">
    <property type="entry name" value="HISTONE-LYSINE N-METHYLTRANSFERASE KMT5B"/>
    <property type="match status" value="1"/>
</dbReference>
<feature type="region of interest" description="Disordered" evidence="9">
    <location>
        <begin position="617"/>
        <end position="819"/>
    </location>
</feature>
<feature type="compositionally biased region" description="Low complexity" evidence="9">
    <location>
        <begin position="786"/>
        <end position="801"/>
    </location>
</feature>
<feature type="compositionally biased region" description="Low complexity" evidence="9">
    <location>
        <begin position="808"/>
        <end position="819"/>
    </location>
</feature>
<evidence type="ECO:0000256" key="2">
    <source>
        <dbReference type="ARBA" id="ARBA00004286"/>
    </source>
</evidence>
<feature type="region of interest" description="Disordered" evidence="9">
    <location>
        <begin position="384"/>
        <end position="461"/>
    </location>
</feature>
<feature type="region of interest" description="Disordered" evidence="9">
    <location>
        <begin position="522"/>
        <end position="600"/>
    </location>
</feature>
<dbReference type="SUPFAM" id="SSF82199">
    <property type="entry name" value="SET domain"/>
    <property type="match status" value="1"/>
</dbReference>
<evidence type="ECO:0000256" key="8">
    <source>
        <dbReference type="ARBA" id="ARBA00023242"/>
    </source>
</evidence>
<evidence type="ECO:0000313" key="12">
    <source>
        <dbReference type="Proteomes" id="UP000037751"/>
    </source>
</evidence>
<dbReference type="OrthoDB" id="6627536at2759"/>
<dbReference type="GO" id="GO:0005694">
    <property type="term" value="C:chromosome"/>
    <property type="evidence" value="ECO:0007669"/>
    <property type="project" value="UniProtKB-SubCell"/>
</dbReference>
<feature type="compositionally biased region" description="Polar residues" evidence="9">
    <location>
        <begin position="630"/>
        <end position="647"/>
    </location>
</feature>
<keyword evidence="5" id="KW-0808">Transferase</keyword>
<dbReference type="InterPro" id="IPR041938">
    <property type="entry name" value="Hist-Lys_N-MTase_N"/>
</dbReference>
<dbReference type="GeneID" id="28728064"/>
<gene>
    <name evidence="11" type="ORF">Malapachy_1688</name>
</gene>
<evidence type="ECO:0000256" key="4">
    <source>
        <dbReference type="ARBA" id="ARBA00022603"/>
    </source>
</evidence>
<evidence type="ECO:0000256" key="3">
    <source>
        <dbReference type="ARBA" id="ARBA00022454"/>
    </source>
</evidence>
<feature type="compositionally biased region" description="Pro residues" evidence="9">
    <location>
        <begin position="709"/>
        <end position="721"/>
    </location>
</feature>
<dbReference type="Proteomes" id="UP000037751">
    <property type="component" value="Unassembled WGS sequence"/>
</dbReference>
<feature type="compositionally biased region" description="Low complexity" evidence="9">
    <location>
        <begin position="668"/>
        <end position="689"/>
    </location>
</feature>
<proteinExistence type="predicted"/>
<reference evidence="11 12" key="1">
    <citation type="submission" date="2015-07" db="EMBL/GenBank/DDBJ databases">
        <title>Draft Genome Sequence of Malassezia furfur CBS1878 and Malassezia pachydermatis CBS1879.</title>
        <authorList>
            <person name="Triana S."/>
            <person name="Ohm R."/>
            <person name="Gonzalez A."/>
            <person name="DeCock H."/>
            <person name="Restrepo S."/>
            <person name="Celis A."/>
        </authorList>
    </citation>
    <scope>NUCLEOTIDE SEQUENCE [LARGE SCALE GENOMIC DNA]</scope>
    <source>
        <strain evidence="11 12">CBS 1879</strain>
    </source>
</reference>
<comment type="caution">
    <text evidence="11">The sequence shown here is derived from an EMBL/GenBank/DDBJ whole genome shotgun (WGS) entry which is preliminary data.</text>
</comment>
<feature type="compositionally biased region" description="Basic and acidic residues" evidence="9">
    <location>
        <begin position="451"/>
        <end position="461"/>
    </location>
</feature>
<dbReference type="InterPro" id="IPR046341">
    <property type="entry name" value="SET_dom_sf"/>
</dbReference>
<feature type="compositionally biased region" description="Polar residues" evidence="9">
    <location>
        <begin position="745"/>
        <end position="757"/>
    </location>
</feature>
<dbReference type="PANTHER" id="PTHR12977">
    <property type="entry name" value="SUPPRESSOR OF VARIEGATION 4-20-RELATED"/>
    <property type="match status" value="1"/>
</dbReference>
<keyword evidence="12" id="KW-1185">Reference proteome</keyword>
<keyword evidence="8" id="KW-0539">Nucleus</keyword>
<evidence type="ECO:0000256" key="7">
    <source>
        <dbReference type="ARBA" id="ARBA00022853"/>
    </source>
</evidence>
<dbReference type="STRING" id="77020.A0A0N0RS02"/>
<dbReference type="InterPro" id="IPR039977">
    <property type="entry name" value="Suv4-20/Set9"/>
</dbReference>
<dbReference type="Pfam" id="PF00856">
    <property type="entry name" value="SET"/>
    <property type="match status" value="1"/>
</dbReference>
<evidence type="ECO:0000256" key="1">
    <source>
        <dbReference type="ARBA" id="ARBA00004123"/>
    </source>
</evidence>
<dbReference type="VEuPathDB" id="FungiDB:Malapachy_1688"/>
<feature type="domain" description="SET" evidence="10">
    <location>
        <begin position="126"/>
        <end position="256"/>
    </location>
</feature>
<organism evidence="11 12">
    <name type="scientific">Malassezia pachydermatis</name>
    <dbReference type="NCBI Taxonomy" id="77020"/>
    <lineage>
        <taxon>Eukaryota</taxon>
        <taxon>Fungi</taxon>
        <taxon>Dikarya</taxon>
        <taxon>Basidiomycota</taxon>
        <taxon>Ustilaginomycotina</taxon>
        <taxon>Malasseziomycetes</taxon>
        <taxon>Malasseziales</taxon>
        <taxon>Malasseziaceae</taxon>
        <taxon>Malassezia</taxon>
    </lineage>
</organism>
<dbReference type="Gene3D" id="1.10.10.1700">
    <property type="entry name" value="Histone-lysine N-methyltransferase"/>
    <property type="match status" value="1"/>
</dbReference>
<comment type="subcellular location">
    <subcellularLocation>
        <location evidence="2">Chromosome</location>
    </subcellularLocation>
    <subcellularLocation>
        <location evidence="1">Nucleus</location>
    </subcellularLocation>
</comment>
<feature type="compositionally biased region" description="Pro residues" evidence="9">
    <location>
        <begin position="578"/>
        <end position="591"/>
    </location>
</feature>
<evidence type="ECO:0000256" key="9">
    <source>
        <dbReference type="SAM" id="MobiDB-lite"/>
    </source>
</evidence>
<keyword evidence="6" id="KW-0949">S-adenosyl-L-methionine</keyword>
<evidence type="ECO:0000259" key="10">
    <source>
        <dbReference type="PROSITE" id="PS50280"/>
    </source>
</evidence>
<dbReference type="SMART" id="SM00317">
    <property type="entry name" value="SET"/>
    <property type="match status" value="1"/>
</dbReference>
<evidence type="ECO:0000256" key="5">
    <source>
        <dbReference type="ARBA" id="ARBA00022679"/>
    </source>
</evidence>
<dbReference type="Gene3D" id="2.170.270.10">
    <property type="entry name" value="SET domain"/>
    <property type="match status" value="1"/>
</dbReference>
<dbReference type="AlphaFoldDB" id="A0A0N0RS02"/>
<dbReference type="GO" id="GO:0032259">
    <property type="term" value="P:methylation"/>
    <property type="evidence" value="ECO:0007669"/>
    <property type="project" value="UniProtKB-KW"/>
</dbReference>
<feature type="compositionally biased region" description="Polar residues" evidence="9">
    <location>
        <begin position="416"/>
        <end position="429"/>
    </location>
</feature>
<accession>A0A0N0RS02</accession>
<keyword evidence="4 11" id="KW-0489">Methyltransferase</keyword>
<dbReference type="PROSITE" id="PS50280">
    <property type="entry name" value="SET"/>
    <property type="match status" value="1"/>
</dbReference>
<keyword evidence="3" id="KW-0158">Chromosome</keyword>
<dbReference type="GO" id="GO:0042799">
    <property type="term" value="F:histone H4K20 methyltransferase activity"/>
    <property type="evidence" value="ECO:0007669"/>
    <property type="project" value="TreeGrafter"/>
</dbReference>